<dbReference type="SUPFAM" id="SSF57667">
    <property type="entry name" value="beta-beta-alpha zinc fingers"/>
    <property type="match status" value="1"/>
</dbReference>
<comment type="subcellular location">
    <subcellularLocation>
        <location evidence="1">Nucleus</location>
    </subcellularLocation>
</comment>
<dbReference type="InParanoid" id="A0A0H2S8D4"/>
<keyword evidence="4 7" id="KW-0863">Zinc-finger</keyword>
<keyword evidence="11" id="KW-1185">Reference proteome</keyword>
<feature type="domain" description="C2H2-type" evidence="9">
    <location>
        <begin position="294"/>
        <end position="324"/>
    </location>
</feature>
<dbReference type="Proteomes" id="UP000053477">
    <property type="component" value="Unassembled WGS sequence"/>
</dbReference>
<evidence type="ECO:0000256" key="8">
    <source>
        <dbReference type="SAM" id="MobiDB-lite"/>
    </source>
</evidence>
<dbReference type="GO" id="GO:0008270">
    <property type="term" value="F:zinc ion binding"/>
    <property type="evidence" value="ECO:0007669"/>
    <property type="project" value="UniProtKB-KW"/>
</dbReference>
<feature type="compositionally biased region" description="Low complexity" evidence="8">
    <location>
        <begin position="236"/>
        <end position="249"/>
    </location>
</feature>
<dbReference type="Pfam" id="PF00096">
    <property type="entry name" value="zf-C2H2"/>
    <property type="match status" value="1"/>
</dbReference>
<dbReference type="InterPro" id="IPR013087">
    <property type="entry name" value="Znf_C2H2_type"/>
</dbReference>
<dbReference type="OrthoDB" id="8117402at2759"/>
<dbReference type="PROSITE" id="PS50157">
    <property type="entry name" value="ZINC_FINGER_C2H2_2"/>
    <property type="match status" value="2"/>
</dbReference>
<feature type="compositionally biased region" description="Polar residues" evidence="8">
    <location>
        <begin position="218"/>
        <end position="229"/>
    </location>
</feature>
<reference evidence="10 11" key="1">
    <citation type="submission" date="2015-04" db="EMBL/GenBank/DDBJ databases">
        <title>Complete genome sequence of Schizopora paradoxa KUC8140, a cosmopolitan wood degrader in East Asia.</title>
        <authorList>
            <consortium name="DOE Joint Genome Institute"/>
            <person name="Min B."/>
            <person name="Park H."/>
            <person name="Jang Y."/>
            <person name="Kim J.-J."/>
            <person name="Kim K.H."/>
            <person name="Pangilinan J."/>
            <person name="Lipzen A."/>
            <person name="Riley R."/>
            <person name="Grigoriev I.V."/>
            <person name="Spatafora J.W."/>
            <person name="Choi I.-G."/>
        </authorList>
    </citation>
    <scope>NUCLEOTIDE SEQUENCE [LARGE SCALE GENOMIC DNA]</scope>
    <source>
        <strain evidence="10 11">KUC8140</strain>
    </source>
</reference>
<dbReference type="SMART" id="SM00355">
    <property type="entry name" value="ZnF_C2H2"/>
    <property type="match status" value="2"/>
</dbReference>
<feature type="compositionally biased region" description="Polar residues" evidence="8">
    <location>
        <begin position="165"/>
        <end position="175"/>
    </location>
</feature>
<name>A0A0H2S8D4_9AGAM</name>
<dbReference type="PROSITE" id="PS00028">
    <property type="entry name" value="ZINC_FINGER_C2H2_1"/>
    <property type="match status" value="2"/>
</dbReference>
<dbReference type="GO" id="GO:0010468">
    <property type="term" value="P:regulation of gene expression"/>
    <property type="evidence" value="ECO:0007669"/>
    <property type="project" value="TreeGrafter"/>
</dbReference>
<dbReference type="InterPro" id="IPR036236">
    <property type="entry name" value="Znf_C2H2_sf"/>
</dbReference>
<evidence type="ECO:0000256" key="5">
    <source>
        <dbReference type="ARBA" id="ARBA00022833"/>
    </source>
</evidence>
<dbReference type="AlphaFoldDB" id="A0A0H2S8D4"/>
<sequence>MNSQYINPELLNGNSKQQQVQAQQLDLFSSYNSSELEAILAPHPDLFESELDSSLAGFDPIHFVTLDSDYGFVRDTSALQCGPPSTITVSSESAYDSVGGQPESLYNYTETNYSLPLDFDMDFQRTMDFQRVGHSATKEYMEVAAKQPTATGLLYQDNASDYSYNGNSPSSTYDDPTSFGALPSTSPNLQSRNGSVYSDYGSQAIQHPSMFFDPTPALSRQTRVQSSIGPNRVHGHSSGTTAHSRSSSAVIDGELDSSDPRKKYSCPNCGRCFARQYNLKTHLETHDSNRKKPFVCHHADCNRMFSRKHDLGRHLVSIHHEDKQTVSIGVGAMEKKNRCEHCGLTTLKGKKCDCEE</sequence>
<keyword evidence="5" id="KW-0862">Zinc</keyword>
<dbReference type="GO" id="GO:0005634">
    <property type="term" value="C:nucleus"/>
    <property type="evidence" value="ECO:0007669"/>
    <property type="project" value="UniProtKB-SubCell"/>
</dbReference>
<organism evidence="10 11">
    <name type="scientific">Schizopora paradoxa</name>
    <dbReference type="NCBI Taxonomy" id="27342"/>
    <lineage>
        <taxon>Eukaryota</taxon>
        <taxon>Fungi</taxon>
        <taxon>Dikarya</taxon>
        <taxon>Basidiomycota</taxon>
        <taxon>Agaricomycotina</taxon>
        <taxon>Agaricomycetes</taxon>
        <taxon>Hymenochaetales</taxon>
        <taxon>Schizoporaceae</taxon>
        <taxon>Schizopora</taxon>
    </lineage>
</organism>
<evidence type="ECO:0000259" key="9">
    <source>
        <dbReference type="PROSITE" id="PS50157"/>
    </source>
</evidence>
<dbReference type="PANTHER" id="PTHR16515:SF49">
    <property type="entry name" value="GASTRULA ZINC FINGER PROTEIN XLCGF49.1-LIKE-RELATED"/>
    <property type="match status" value="1"/>
</dbReference>
<dbReference type="Gene3D" id="3.30.160.60">
    <property type="entry name" value="Classic Zinc Finger"/>
    <property type="match status" value="2"/>
</dbReference>
<protein>
    <recommendedName>
        <fullName evidence="9">C2H2-type domain-containing protein</fullName>
    </recommendedName>
</protein>
<gene>
    <name evidence="10" type="ORF">SCHPADRAFT_934329</name>
</gene>
<accession>A0A0H2S8D4</accession>
<feature type="domain" description="C2H2-type" evidence="9">
    <location>
        <begin position="264"/>
        <end position="291"/>
    </location>
</feature>
<evidence type="ECO:0000256" key="7">
    <source>
        <dbReference type="PROSITE-ProRule" id="PRU00042"/>
    </source>
</evidence>
<feature type="region of interest" description="Disordered" evidence="8">
    <location>
        <begin position="165"/>
        <end position="261"/>
    </location>
</feature>
<evidence type="ECO:0000313" key="10">
    <source>
        <dbReference type="EMBL" id="KLO20487.1"/>
    </source>
</evidence>
<dbReference type="PANTHER" id="PTHR16515">
    <property type="entry name" value="PR DOMAIN ZINC FINGER PROTEIN"/>
    <property type="match status" value="1"/>
</dbReference>
<keyword evidence="2" id="KW-0479">Metal-binding</keyword>
<dbReference type="STRING" id="27342.A0A0H2S8D4"/>
<keyword evidence="6" id="KW-0539">Nucleus</keyword>
<proteinExistence type="predicted"/>
<evidence type="ECO:0000256" key="6">
    <source>
        <dbReference type="ARBA" id="ARBA00023242"/>
    </source>
</evidence>
<evidence type="ECO:0000256" key="1">
    <source>
        <dbReference type="ARBA" id="ARBA00004123"/>
    </source>
</evidence>
<feature type="compositionally biased region" description="Polar residues" evidence="8">
    <location>
        <begin position="183"/>
        <end position="206"/>
    </location>
</feature>
<keyword evidence="3" id="KW-0677">Repeat</keyword>
<evidence type="ECO:0000256" key="2">
    <source>
        <dbReference type="ARBA" id="ARBA00022723"/>
    </source>
</evidence>
<evidence type="ECO:0000256" key="4">
    <source>
        <dbReference type="ARBA" id="ARBA00022771"/>
    </source>
</evidence>
<evidence type="ECO:0000313" key="11">
    <source>
        <dbReference type="Proteomes" id="UP000053477"/>
    </source>
</evidence>
<dbReference type="InterPro" id="IPR050331">
    <property type="entry name" value="Zinc_finger"/>
</dbReference>
<dbReference type="FunFam" id="3.30.160.60:FF:000110">
    <property type="entry name" value="Zinc finger protein-like"/>
    <property type="match status" value="1"/>
</dbReference>
<evidence type="ECO:0000256" key="3">
    <source>
        <dbReference type="ARBA" id="ARBA00022737"/>
    </source>
</evidence>
<dbReference type="EMBL" id="KQ085882">
    <property type="protein sequence ID" value="KLO20487.1"/>
    <property type="molecule type" value="Genomic_DNA"/>
</dbReference>